<dbReference type="PRINTS" id="PR00885">
    <property type="entry name" value="BCTERIALGSPH"/>
</dbReference>
<gene>
    <name evidence="7" type="ORF">COS49_00920</name>
</gene>
<dbReference type="InterPro" id="IPR002416">
    <property type="entry name" value="T2SS_protein-GspH"/>
</dbReference>
<evidence type="ECO:0000256" key="1">
    <source>
        <dbReference type="ARBA" id="ARBA00004167"/>
    </source>
</evidence>
<accession>A0A2M7BUW4</accession>
<dbReference type="SUPFAM" id="SSF54523">
    <property type="entry name" value="Pili subunits"/>
    <property type="match status" value="1"/>
</dbReference>
<dbReference type="Gene3D" id="3.30.700.10">
    <property type="entry name" value="Glycoprotein, Type 4 Pilin"/>
    <property type="match status" value="1"/>
</dbReference>
<dbReference type="GO" id="GO:0016020">
    <property type="term" value="C:membrane"/>
    <property type="evidence" value="ECO:0007669"/>
    <property type="project" value="UniProtKB-SubCell"/>
</dbReference>
<evidence type="ECO:0000256" key="2">
    <source>
        <dbReference type="ARBA" id="ARBA00022481"/>
    </source>
</evidence>
<evidence type="ECO:0000256" key="3">
    <source>
        <dbReference type="ARBA" id="ARBA00022692"/>
    </source>
</evidence>
<dbReference type="AlphaFoldDB" id="A0A2M7BUW4"/>
<feature type="transmembrane region" description="Helical" evidence="6">
    <location>
        <begin position="12"/>
        <end position="34"/>
    </location>
</feature>
<dbReference type="InterPro" id="IPR012902">
    <property type="entry name" value="N_methyl_site"/>
</dbReference>
<keyword evidence="4 6" id="KW-1133">Transmembrane helix</keyword>
<protein>
    <recommendedName>
        <fullName evidence="9">Type II secretion system protein GspG C-terminal domain-containing protein</fullName>
    </recommendedName>
</protein>
<comment type="caution">
    <text evidence="7">The sequence shown here is derived from an EMBL/GenBank/DDBJ whole genome shotgun (WGS) entry which is preliminary data.</text>
</comment>
<comment type="subcellular location">
    <subcellularLocation>
        <location evidence="1">Membrane</location>
        <topology evidence="1">Single-pass membrane protein</topology>
    </subcellularLocation>
</comment>
<organism evidence="7 8">
    <name type="scientific">Candidatus Portnoybacteria bacterium CG03_land_8_20_14_0_80_41_10</name>
    <dbReference type="NCBI Taxonomy" id="1974808"/>
    <lineage>
        <taxon>Bacteria</taxon>
        <taxon>Candidatus Portnoyibacteriota</taxon>
    </lineage>
</organism>
<evidence type="ECO:0000313" key="7">
    <source>
        <dbReference type="EMBL" id="PIV10356.1"/>
    </source>
</evidence>
<keyword evidence="2" id="KW-0488">Methylation</keyword>
<name>A0A2M7BUW4_9BACT</name>
<evidence type="ECO:0000256" key="4">
    <source>
        <dbReference type="ARBA" id="ARBA00022989"/>
    </source>
</evidence>
<dbReference type="EMBL" id="PEUX01000021">
    <property type="protein sequence ID" value="PIV10356.1"/>
    <property type="molecule type" value="Genomic_DNA"/>
</dbReference>
<proteinExistence type="predicted"/>
<evidence type="ECO:0000256" key="6">
    <source>
        <dbReference type="SAM" id="Phobius"/>
    </source>
</evidence>
<dbReference type="InterPro" id="IPR045584">
    <property type="entry name" value="Pilin-like"/>
</dbReference>
<dbReference type="GO" id="GO:0015627">
    <property type="term" value="C:type II protein secretion system complex"/>
    <property type="evidence" value="ECO:0007669"/>
    <property type="project" value="InterPro"/>
</dbReference>
<dbReference type="GO" id="GO:0015628">
    <property type="term" value="P:protein secretion by the type II secretion system"/>
    <property type="evidence" value="ECO:0007669"/>
    <property type="project" value="InterPro"/>
</dbReference>
<sequence>MANEMTKQKAFTLIELLVVIAIIGLLASIVLVSVNQAREKARESKMKADFDQIYKAIEVARDRDDKVLGKITGNWCSDCACRNVGDLSTLSDTHSCIVNHKNAFERIGLSSLPRDPWGSPYLIDENELEFDSDPCRKDSLRSAGPDRKCSTGDDIGIRIPFYSGCQ</sequence>
<dbReference type="NCBIfam" id="TIGR02532">
    <property type="entry name" value="IV_pilin_GFxxxE"/>
    <property type="match status" value="1"/>
</dbReference>
<keyword evidence="3 6" id="KW-0812">Transmembrane</keyword>
<evidence type="ECO:0008006" key="9">
    <source>
        <dbReference type="Google" id="ProtNLM"/>
    </source>
</evidence>
<reference evidence="8" key="1">
    <citation type="submission" date="2017-09" db="EMBL/GenBank/DDBJ databases">
        <title>Depth-based differentiation of microbial function through sediment-hosted aquifers and enrichment of novel symbionts in the deep terrestrial subsurface.</title>
        <authorList>
            <person name="Probst A.J."/>
            <person name="Ladd B."/>
            <person name="Jarett J.K."/>
            <person name="Geller-Mcgrath D.E."/>
            <person name="Sieber C.M.K."/>
            <person name="Emerson J.B."/>
            <person name="Anantharaman K."/>
            <person name="Thomas B.C."/>
            <person name="Malmstrom R."/>
            <person name="Stieglmeier M."/>
            <person name="Klingl A."/>
            <person name="Woyke T."/>
            <person name="Ryan C.M."/>
            <person name="Banfield J.F."/>
        </authorList>
    </citation>
    <scope>NUCLEOTIDE SEQUENCE [LARGE SCALE GENOMIC DNA]</scope>
</reference>
<evidence type="ECO:0000313" key="8">
    <source>
        <dbReference type="Proteomes" id="UP000229894"/>
    </source>
</evidence>
<dbReference type="Proteomes" id="UP000229894">
    <property type="component" value="Unassembled WGS sequence"/>
</dbReference>
<evidence type="ECO:0000256" key="5">
    <source>
        <dbReference type="ARBA" id="ARBA00023136"/>
    </source>
</evidence>
<dbReference type="Pfam" id="PF07963">
    <property type="entry name" value="N_methyl"/>
    <property type="match status" value="1"/>
</dbReference>
<keyword evidence="5 6" id="KW-0472">Membrane</keyword>
<dbReference type="PANTHER" id="PTHR30093">
    <property type="entry name" value="GENERAL SECRETION PATHWAY PROTEIN G"/>
    <property type="match status" value="1"/>
</dbReference>